<feature type="non-terminal residue" evidence="1">
    <location>
        <position position="1"/>
    </location>
</feature>
<gene>
    <name evidence="1" type="ORF">V1477_001484</name>
</gene>
<evidence type="ECO:0000313" key="1">
    <source>
        <dbReference type="EMBL" id="KAL2750280.1"/>
    </source>
</evidence>
<evidence type="ECO:0000313" key="2">
    <source>
        <dbReference type="Proteomes" id="UP001607303"/>
    </source>
</evidence>
<dbReference type="AlphaFoldDB" id="A0ABD2D071"/>
<comment type="caution">
    <text evidence="1">The sequence shown here is derived from an EMBL/GenBank/DDBJ whole genome shotgun (WGS) entry which is preliminary data.</text>
</comment>
<keyword evidence="2" id="KW-1185">Reference proteome</keyword>
<sequence>SNLLSKNEDNNQTCKKVIIQYQIFLCKNWKRYVTNYLYLIFSYIVHKNPVLKSMVTVVMRYANGVTFFHTPEN</sequence>
<organism evidence="1 2">
    <name type="scientific">Vespula maculifrons</name>
    <name type="common">Eastern yellow jacket</name>
    <name type="synonym">Wasp</name>
    <dbReference type="NCBI Taxonomy" id="7453"/>
    <lineage>
        <taxon>Eukaryota</taxon>
        <taxon>Metazoa</taxon>
        <taxon>Ecdysozoa</taxon>
        <taxon>Arthropoda</taxon>
        <taxon>Hexapoda</taxon>
        <taxon>Insecta</taxon>
        <taxon>Pterygota</taxon>
        <taxon>Neoptera</taxon>
        <taxon>Endopterygota</taxon>
        <taxon>Hymenoptera</taxon>
        <taxon>Apocrita</taxon>
        <taxon>Aculeata</taxon>
        <taxon>Vespoidea</taxon>
        <taxon>Vespidae</taxon>
        <taxon>Vespinae</taxon>
        <taxon>Vespula</taxon>
    </lineage>
</organism>
<name>A0ABD2D071_VESMC</name>
<protein>
    <submittedName>
        <fullName evidence="1">Uncharacterized protein</fullName>
    </submittedName>
</protein>
<reference evidence="1 2" key="1">
    <citation type="journal article" date="2024" name="Ann. Entomol. Soc. Am.">
        <title>Genomic analyses of the southern and eastern yellowjacket wasps (Hymenoptera: Vespidae) reveal evolutionary signatures of social life.</title>
        <authorList>
            <person name="Catto M.A."/>
            <person name="Caine P.B."/>
            <person name="Orr S.E."/>
            <person name="Hunt B.G."/>
            <person name="Goodisman M.A.D."/>
        </authorList>
    </citation>
    <scope>NUCLEOTIDE SEQUENCE [LARGE SCALE GENOMIC DNA]</scope>
    <source>
        <strain evidence="1">232</strain>
        <tissue evidence="1">Head and thorax</tissue>
    </source>
</reference>
<proteinExistence type="predicted"/>
<accession>A0ABD2D071</accession>
<dbReference type="Proteomes" id="UP001607303">
    <property type="component" value="Unassembled WGS sequence"/>
</dbReference>
<dbReference type="EMBL" id="JAYRBN010000019">
    <property type="protein sequence ID" value="KAL2750280.1"/>
    <property type="molecule type" value="Genomic_DNA"/>
</dbReference>